<feature type="site" description="Positions MEP for the nucleophilic attack" evidence="4">
    <location>
        <position position="226"/>
    </location>
</feature>
<dbReference type="Proteomes" id="UP000298111">
    <property type="component" value="Unassembled WGS sequence"/>
</dbReference>
<dbReference type="SMART" id="SM00822">
    <property type="entry name" value="PKS_KR"/>
    <property type="match status" value="1"/>
</dbReference>
<dbReference type="GeneID" id="75181395"/>
<dbReference type="FunFam" id="3.90.550.10:FF:000003">
    <property type="entry name" value="2-C-methyl-D-erythritol 4-phosphate cytidylyltransferase"/>
    <property type="match status" value="1"/>
</dbReference>
<evidence type="ECO:0000256" key="4">
    <source>
        <dbReference type="HAMAP-Rule" id="MF_00108"/>
    </source>
</evidence>
<dbReference type="AlphaFoldDB" id="A0A8H1L8M1"/>
<dbReference type="Pfam" id="PF00106">
    <property type="entry name" value="adh_short"/>
    <property type="match status" value="1"/>
</dbReference>
<comment type="similarity">
    <text evidence="4">Belongs to the IspD/TarI cytidylyltransferase family. IspD subfamily.</text>
</comment>
<evidence type="ECO:0000256" key="5">
    <source>
        <dbReference type="SAM" id="MobiDB-lite"/>
    </source>
</evidence>
<dbReference type="CDD" id="cd02516">
    <property type="entry name" value="CDP-ME_synthetase"/>
    <property type="match status" value="1"/>
</dbReference>
<dbReference type="GO" id="GO:0050518">
    <property type="term" value="F:2-C-methyl-D-erythritol 4-phosphate cytidylyltransferase activity"/>
    <property type="evidence" value="ECO:0007669"/>
    <property type="project" value="UniProtKB-UniRule"/>
</dbReference>
<dbReference type="SUPFAM" id="SSF51735">
    <property type="entry name" value="NAD(P)-binding Rossmann-fold domains"/>
    <property type="match status" value="1"/>
</dbReference>
<dbReference type="SUPFAM" id="SSF53448">
    <property type="entry name" value="Nucleotide-diphospho-sugar transferases"/>
    <property type="match status" value="1"/>
</dbReference>
<dbReference type="InterPro" id="IPR057326">
    <property type="entry name" value="KR_dom"/>
</dbReference>
<comment type="caution">
    <text evidence="7">The sequence shown here is derived from an EMBL/GenBank/DDBJ whole genome shotgun (WGS) entry which is preliminary data.</text>
</comment>
<feature type="compositionally biased region" description="Low complexity" evidence="5">
    <location>
        <begin position="496"/>
        <end position="510"/>
    </location>
</feature>
<reference evidence="7 8" key="1">
    <citation type="submission" date="2018-10" db="EMBL/GenBank/DDBJ databases">
        <title>Isolation of pseudouridimycin from Streptomyces albus DSM 40763.</title>
        <authorList>
            <person name="Rosenqvist P."/>
            <person name="Metsae-Ketelae M."/>
            <person name="Virta P."/>
        </authorList>
    </citation>
    <scope>NUCLEOTIDE SEQUENCE [LARGE SCALE GENOMIC DNA]</scope>
    <source>
        <strain evidence="7 8">DSM 40763</strain>
    </source>
</reference>
<evidence type="ECO:0000256" key="3">
    <source>
        <dbReference type="ARBA" id="ARBA00022695"/>
    </source>
</evidence>
<sequence length="539" mass="57353">MAPHIRTVAVVLAGGTGQRVGLSIPKQLLKIAGKPLIEHTLSVFEQAEDIDEVLVLMTPGYVPEVEKIVEKAGLTKVRRVLEGGASRNATTENAIAALSEGLADGEERYVLFHDAVRPLLSQRVIRECVAALERYQAVDVAIPSADTIIVTRRHGEDGEFITDVPDRSRLRRGQTPQAFRLSTIRRAYELAAKDPNFQATDDCSVVLRYLPDVPIHVVAGDEYNMKVTQPVDVFLADKLFQLASTAAPERSADEVYAEGLRGRTVVVFGGSYGIGADIARLAEGYGARVFAYGRSTTGTHVENAEEVAEALAAAYEATGRIDFVVNTAGVLRIGQLAETDLETVEEALRVNYLAPLHIARSAHKYLTETGGHLLLYTSSSYTRGRAGYSLYSSSKAALVNLTQALADEWAADGIRVNCVNPERTATPMRTRAFGEEPPGTLLSSEAVAHASLDVLLSAMTGHVIDVRQQDPTRSPAAASAFEKALAAQLDDSLGGALAGAPADGPGTAAPCTDEGTGAAGNTDNGRVENAEHVEDGVVA</sequence>
<feature type="domain" description="Ketoreductase" evidence="6">
    <location>
        <begin position="263"/>
        <end position="417"/>
    </location>
</feature>
<evidence type="ECO:0000313" key="8">
    <source>
        <dbReference type="Proteomes" id="UP000298111"/>
    </source>
</evidence>
<evidence type="ECO:0000256" key="1">
    <source>
        <dbReference type="ARBA" id="ARBA00006484"/>
    </source>
</evidence>
<accession>A0A8H1L8M1</accession>
<keyword evidence="4" id="KW-0414">Isoprene biosynthesis</keyword>
<dbReference type="InterPro" id="IPR001228">
    <property type="entry name" value="IspD"/>
</dbReference>
<dbReference type="PANTHER" id="PTHR32125:SF4">
    <property type="entry name" value="2-C-METHYL-D-ERYTHRITOL 4-PHOSPHATE CYTIDYLYLTRANSFERASE, CHLOROPLASTIC"/>
    <property type="match status" value="1"/>
</dbReference>
<feature type="site" description="Transition state stabilizer" evidence="4">
    <location>
        <position position="19"/>
    </location>
</feature>
<comment type="similarity">
    <text evidence="1">Belongs to the short-chain dehydrogenases/reductases (SDR) family.</text>
</comment>
<dbReference type="GO" id="GO:0019288">
    <property type="term" value="P:isopentenyl diphosphate biosynthetic process, methylerythritol 4-phosphate pathway"/>
    <property type="evidence" value="ECO:0007669"/>
    <property type="project" value="UniProtKB-UniRule"/>
</dbReference>
<protein>
    <recommendedName>
        <fullName evidence="4">2-C-methyl-D-erythritol 4-phosphate cytidylyltransferase</fullName>
        <ecNumber evidence="4">2.7.7.60</ecNumber>
    </recommendedName>
    <alternativeName>
        <fullName evidence="4">4-diphosphocytidyl-2C-methyl-D-erythritol synthase</fullName>
    </alternativeName>
    <alternativeName>
        <fullName evidence="4">MEP cytidylyltransferase</fullName>
        <shortName evidence="4">MCT</shortName>
    </alternativeName>
</protein>
<dbReference type="PANTHER" id="PTHR32125">
    <property type="entry name" value="2-C-METHYL-D-ERYTHRITOL 4-PHOSPHATE CYTIDYLYLTRANSFERASE, CHLOROPLASTIC"/>
    <property type="match status" value="1"/>
</dbReference>
<keyword evidence="3 4" id="KW-0548">Nucleotidyltransferase</keyword>
<feature type="site" description="Positions MEP for the nucleophilic attack" evidence="4">
    <location>
        <position position="167"/>
    </location>
</feature>
<dbReference type="UniPathway" id="UPA00056">
    <property type="reaction ID" value="UER00093"/>
</dbReference>
<dbReference type="EC" id="2.7.7.60" evidence="4"/>
<dbReference type="Gene3D" id="3.40.50.720">
    <property type="entry name" value="NAD(P)-binding Rossmann-like Domain"/>
    <property type="match status" value="1"/>
</dbReference>
<comment type="pathway">
    <text evidence="4">Isoprenoid biosynthesis; isopentenyl diphosphate biosynthesis via DXP pathway; isopentenyl diphosphate from 1-deoxy-D-xylulose 5-phosphate: step 2/6.</text>
</comment>
<organism evidence="7 8">
    <name type="scientific">Streptomyces albus</name>
    <dbReference type="NCBI Taxonomy" id="1888"/>
    <lineage>
        <taxon>Bacteria</taxon>
        <taxon>Bacillati</taxon>
        <taxon>Actinomycetota</taxon>
        <taxon>Actinomycetes</taxon>
        <taxon>Kitasatosporales</taxon>
        <taxon>Streptomycetaceae</taxon>
        <taxon>Streptomyces</taxon>
    </lineage>
</organism>
<proteinExistence type="inferred from homology"/>
<dbReference type="Gene3D" id="3.90.550.10">
    <property type="entry name" value="Spore Coat Polysaccharide Biosynthesis Protein SpsA, Chain A"/>
    <property type="match status" value="1"/>
</dbReference>
<dbReference type="InterPro" id="IPR002347">
    <property type="entry name" value="SDR_fam"/>
</dbReference>
<dbReference type="CDD" id="cd05233">
    <property type="entry name" value="SDR_c"/>
    <property type="match status" value="1"/>
</dbReference>
<dbReference type="InterPro" id="IPR050088">
    <property type="entry name" value="IspD/TarI_cytidylyltransf_bact"/>
</dbReference>
<dbReference type="InterPro" id="IPR034683">
    <property type="entry name" value="IspD/TarI"/>
</dbReference>
<dbReference type="InterPro" id="IPR029044">
    <property type="entry name" value="Nucleotide-diphossugar_trans"/>
</dbReference>
<feature type="region of interest" description="Disordered" evidence="5">
    <location>
        <begin position="496"/>
        <end position="539"/>
    </location>
</feature>
<evidence type="ECO:0000313" key="7">
    <source>
        <dbReference type="EMBL" id="TGG76698.1"/>
    </source>
</evidence>
<dbReference type="NCBIfam" id="NF001183">
    <property type="entry name" value="PRK00155.1-3"/>
    <property type="match status" value="1"/>
</dbReference>
<dbReference type="EMBL" id="RCIY01000103">
    <property type="protein sequence ID" value="TGG76698.1"/>
    <property type="molecule type" value="Genomic_DNA"/>
</dbReference>
<keyword evidence="2 4" id="KW-0808">Transferase</keyword>
<dbReference type="HAMAP" id="MF_00108">
    <property type="entry name" value="IspD"/>
    <property type="match status" value="1"/>
</dbReference>
<gene>
    <name evidence="4" type="primary">ispD</name>
    <name evidence="7" type="ORF">D8771_29400</name>
</gene>
<dbReference type="InterPro" id="IPR020904">
    <property type="entry name" value="Sc_DH/Rdtase_CS"/>
</dbReference>
<evidence type="ECO:0000259" key="6">
    <source>
        <dbReference type="SMART" id="SM00822"/>
    </source>
</evidence>
<dbReference type="PRINTS" id="PR00080">
    <property type="entry name" value="SDRFAMILY"/>
</dbReference>
<dbReference type="Pfam" id="PF01128">
    <property type="entry name" value="IspD"/>
    <property type="match status" value="1"/>
</dbReference>
<comment type="catalytic activity">
    <reaction evidence="4">
        <text>2-C-methyl-D-erythritol 4-phosphate + CTP + H(+) = 4-CDP-2-C-methyl-D-erythritol + diphosphate</text>
        <dbReference type="Rhea" id="RHEA:13429"/>
        <dbReference type="ChEBI" id="CHEBI:15378"/>
        <dbReference type="ChEBI" id="CHEBI:33019"/>
        <dbReference type="ChEBI" id="CHEBI:37563"/>
        <dbReference type="ChEBI" id="CHEBI:57823"/>
        <dbReference type="ChEBI" id="CHEBI:58262"/>
        <dbReference type="EC" id="2.7.7.60"/>
    </reaction>
</comment>
<comment type="function">
    <text evidence="4">Catalyzes the formation of 4-diphosphocytidyl-2-C-methyl-D-erythritol from CTP and 2-C-methyl-D-erythritol 4-phosphate (MEP).</text>
</comment>
<name>A0A8H1L8M1_9ACTN</name>
<dbReference type="PRINTS" id="PR00081">
    <property type="entry name" value="GDHRDH"/>
</dbReference>
<feature type="compositionally biased region" description="Basic and acidic residues" evidence="5">
    <location>
        <begin position="525"/>
        <end position="539"/>
    </location>
</feature>
<evidence type="ECO:0000256" key="2">
    <source>
        <dbReference type="ARBA" id="ARBA00022679"/>
    </source>
</evidence>
<dbReference type="InterPro" id="IPR036291">
    <property type="entry name" value="NAD(P)-bd_dom_sf"/>
</dbReference>
<dbReference type="RefSeq" id="WP_135567685.1">
    <property type="nucleotide sequence ID" value="NZ_CP103060.1"/>
</dbReference>
<dbReference type="PROSITE" id="PS00061">
    <property type="entry name" value="ADH_SHORT"/>
    <property type="match status" value="1"/>
</dbReference>
<feature type="site" description="Transition state stabilizer" evidence="4">
    <location>
        <position position="26"/>
    </location>
</feature>